<sequence>MREDTSQSPNLEPRQLKPSVAPYMYPQRAFVDSLPVDVGLGAADVGDGLIEVGRMDDVVCPLAQPPKFALHPTPQYAEVEPLRHYPYEEQQLPKLEPWQVSPLLPPHVPSYETTPFGP</sequence>
<dbReference type="Proteomes" id="UP000001067">
    <property type="component" value="Unassembled WGS sequence"/>
</dbReference>
<dbReference type="EMBL" id="GL536294">
    <property type="protein sequence ID" value="EFQ88584.1"/>
    <property type="molecule type" value="Genomic_DNA"/>
</dbReference>
<proteinExistence type="predicted"/>
<name>E3S0A7_PYRTT</name>
<dbReference type="HOGENOM" id="CLU_2074347_0_0_1"/>
<dbReference type="OrthoDB" id="10556864at2759"/>
<organism evidence="2">
    <name type="scientific">Pyrenophora teres f. teres (strain 0-1)</name>
    <name type="common">Barley net blotch fungus</name>
    <name type="synonym">Drechslera teres f. teres</name>
    <dbReference type="NCBI Taxonomy" id="861557"/>
    <lineage>
        <taxon>Eukaryota</taxon>
        <taxon>Fungi</taxon>
        <taxon>Dikarya</taxon>
        <taxon>Ascomycota</taxon>
        <taxon>Pezizomycotina</taxon>
        <taxon>Dothideomycetes</taxon>
        <taxon>Pleosporomycetidae</taxon>
        <taxon>Pleosporales</taxon>
        <taxon>Pleosporineae</taxon>
        <taxon>Pleosporaceae</taxon>
        <taxon>Pyrenophora</taxon>
    </lineage>
</organism>
<keyword evidence="2" id="KW-1185">Reference proteome</keyword>
<dbReference type="AlphaFoldDB" id="E3S0A7"/>
<gene>
    <name evidence="1" type="ORF">PTT_15475</name>
</gene>
<dbReference type="KEGG" id="pte:PTT_15475"/>
<evidence type="ECO:0000313" key="2">
    <source>
        <dbReference type="Proteomes" id="UP000001067"/>
    </source>
</evidence>
<evidence type="ECO:0000313" key="1">
    <source>
        <dbReference type="EMBL" id="EFQ88584.1"/>
    </source>
</evidence>
<protein>
    <submittedName>
        <fullName evidence="1">Uncharacterized protein</fullName>
    </submittedName>
</protein>
<accession>E3S0A7</accession>
<reference evidence="1 2" key="1">
    <citation type="journal article" date="2010" name="Genome Biol.">
        <title>A first genome assembly of the barley fungal pathogen Pyrenophora teres f. teres.</title>
        <authorList>
            <person name="Ellwood S.R."/>
            <person name="Liu Z."/>
            <person name="Syme R.A."/>
            <person name="Lai Z."/>
            <person name="Hane J.K."/>
            <person name="Keiper F."/>
            <person name="Moffat C.S."/>
            <person name="Oliver R.P."/>
            <person name="Friesen T.L."/>
        </authorList>
    </citation>
    <scope>NUCLEOTIDE SEQUENCE [LARGE SCALE GENOMIC DNA]</scope>
    <source>
        <strain evidence="1 2">0-1</strain>
    </source>
</reference>